<sequence>MKDELHINIPAMDEKHDEFLQILSLIKSCTSKQFLPLFSELIEHTREHFSFEEKLMDKYEFYAKTEHKEEHKNLLGEMEYFYAQAQKMPMFGKSYINDYAYDKFKRHVINIDSQFAMFLKERNIELQ</sequence>
<dbReference type="KEGG" id="smax:FJR03_10625"/>
<dbReference type="EMBL" id="CP041165">
    <property type="protein sequence ID" value="QOP42164.1"/>
    <property type="molecule type" value="Genomic_DNA"/>
</dbReference>
<dbReference type="RefSeq" id="WP_193113485.1">
    <property type="nucleotide sequence ID" value="NZ_CP041165.1"/>
</dbReference>
<dbReference type="Pfam" id="PF01814">
    <property type="entry name" value="Hemerythrin"/>
    <property type="match status" value="1"/>
</dbReference>
<dbReference type="InterPro" id="IPR016131">
    <property type="entry name" value="Haemerythrin_Fe_BS"/>
</dbReference>
<proteinExistence type="inferred from homology"/>
<dbReference type="CDD" id="cd12107">
    <property type="entry name" value="Hemerythrin"/>
    <property type="match status" value="1"/>
</dbReference>
<dbReference type="Gene3D" id="1.20.120.50">
    <property type="entry name" value="Hemerythrin-like"/>
    <property type="match status" value="1"/>
</dbReference>
<protein>
    <submittedName>
        <fullName evidence="5">Hemerythrin</fullName>
    </submittedName>
</protein>
<evidence type="ECO:0000313" key="6">
    <source>
        <dbReference type="Proteomes" id="UP000593910"/>
    </source>
</evidence>
<reference evidence="5 6" key="1">
    <citation type="submission" date="2019-06" db="EMBL/GenBank/DDBJ databases">
        <title>Sulfurimonas gotlandica sp. nov., a chemoautotrophic and psychrotolerant epsilonproteobacterium isolated from a pelagic redoxcline, and an emended description of the genus Sulfurimonas.</title>
        <authorList>
            <person name="Wang S."/>
            <person name="Jiang L."/>
            <person name="Shao Z."/>
        </authorList>
    </citation>
    <scope>NUCLEOTIDE SEQUENCE [LARGE SCALE GENOMIC DNA]</scope>
    <source>
        <strain evidence="5 6">B2</strain>
    </source>
</reference>
<dbReference type="Proteomes" id="UP000593910">
    <property type="component" value="Chromosome"/>
</dbReference>
<dbReference type="InterPro" id="IPR035938">
    <property type="entry name" value="Hemerythrin-like_sf"/>
</dbReference>
<dbReference type="AlphaFoldDB" id="A0A7M1AXK6"/>
<evidence type="ECO:0000256" key="1">
    <source>
        <dbReference type="ARBA" id="ARBA00010587"/>
    </source>
</evidence>
<name>A0A7M1AXK6_9BACT</name>
<dbReference type="InterPro" id="IPR012312">
    <property type="entry name" value="Hemerythrin-like"/>
</dbReference>
<keyword evidence="3" id="KW-0408">Iron</keyword>
<evidence type="ECO:0000259" key="4">
    <source>
        <dbReference type="Pfam" id="PF01814"/>
    </source>
</evidence>
<dbReference type="SUPFAM" id="SSF47188">
    <property type="entry name" value="Hemerythrin-like"/>
    <property type="match status" value="1"/>
</dbReference>
<keyword evidence="6" id="KW-1185">Reference proteome</keyword>
<dbReference type="NCBIfam" id="TIGR02481">
    <property type="entry name" value="hemeryth_dom"/>
    <property type="match status" value="1"/>
</dbReference>
<evidence type="ECO:0000313" key="5">
    <source>
        <dbReference type="EMBL" id="QOP42164.1"/>
    </source>
</evidence>
<keyword evidence="2" id="KW-0479">Metal-binding</keyword>
<dbReference type="PROSITE" id="PS00550">
    <property type="entry name" value="HEMERYTHRINS"/>
    <property type="match status" value="1"/>
</dbReference>
<gene>
    <name evidence="5" type="ORF">FJR03_10625</name>
</gene>
<evidence type="ECO:0000256" key="3">
    <source>
        <dbReference type="ARBA" id="ARBA00023004"/>
    </source>
</evidence>
<comment type="similarity">
    <text evidence="1">Belongs to the hemerythrin family.</text>
</comment>
<feature type="domain" description="Hemerythrin-like" evidence="4">
    <location>
        <begin position="10"/>
        <end position="111"/>
    </location>
</feature>
<organism evidence="5 6">
    <name type="scientific">Sulfurimonas marina</name>
    <dbReference type="NCBI Taxonomy" id="2590551"/>
    <lineage>
        <taxon>Bacteria</taxon>
        <taxon>Pseudomonadati</taxon>
        <taxon>Campylobacterota</taxon>
        <taxon>Epsilonproteobacteria</taxon>
        <taxon>Campylobacterales</taxon>
        <taxon>Sulfurimonadaceae</taxon>
        <taxon>Sulfurimonas</taxon>
    </lineage>
</organism>
<dbReference type="GO" id="GO:0046872">
    <property type="term" value="F:metal ion binding"/>
    <property type="evidence" value="ECO:0007669"/>
    <property type="project" value="UniProtKB-KW"/>
</dbReference>
<evidence type="ECO:0000256" key="2">
    <source>
        <dbReference type="ARBA" id="ARBA00022723"/>
    </source>
</evidence>
<dbReference type="InterPro" id="IPR012827">
    <property type="entry name" value="Hemerythrin_metal-bd"/>
</dbReference>
<accession>A0A7M1AXK6</accession>